<dbReference type="SUPFAM" id="SSF47757">
    <property type="entry name" value="Chemotaxis receptor methyltransferase CheR, N-terminal domain"/>
    <property type="match status" value="1"/>
</dbReference>
<organism evidence="5 6">
    <name type="scientific">Vulgatibacter incomptus</name>
    <dbReference type="NCBI Taxonomy" id="1391653"/>
    <lineage>
        <taxon>Bacteria</taxon>
        <taxon>Pseudomonadati</taxon>
        <taxon>Myxococcota</taxon>
        <taxon>Myxococcia</taxon>
        <taxon>Myxococcales</taxon>
        <taxon>Cystobacterineae</taxon>
        <taxon>Vulgatibacteraceae</taxon>
        <taxon>Vulgatibacter</taxon>
    </lineage>
</organism>
<dbReference type="PROSITE" id="PS50123">
    <property type="entry name" value="CHER"/>
    <property type="match status" value="1"/>
</dbReference>
<dbReference type="PANTHER" id="PTHR24422">
    <property type="entry name" value="CHEMOTAXIS PROTEIN METHYLTRANSFERASE"/>
    <property type="match status" value="1"/>
</dbReference>
<dbReference type="OrthoDB" id="9786165at2"/>
<accession>A0A0K1PGR1</accession>
<dbReference type="STRING" id="1391653.AKJ08_3095"/>
<evidence type="ECO:0000313" key="5">
    <source>
        <dbReference type="EMBL" id="AKU92708.1"/>
    </source>
</evidence>
<dbReference type="InterPro" id="IPR000780">
    <property type="entry name" value="CheR_MeTrfase"/>
</dbReference>
<dbReference type="SUPFAM" id="SSF53335">
    <property type="entry name" value="S-adenosyl-L-methionine-dependent methyltransferases"/>
    <property type="match status" value="1"/>
</dbReference>
<dbReference type="InterPro" id="IPR022642">
    <property type="entry name" value="CheR_C"/>
</dbReference>
<dbReference type="PATRIC" id="fig|1391653.3.peg.3230"/>
<dbReference type="EMBL" id="CP012332">
    <property type="protein sequence ID" value="AKU92708.1"/>
    <property type="molecule type" value="Genomic_DNA"/>
</dbReference>
<keyword evidence="6" id="KW-1185">Reference proteome</keyword>
<name>A0A0K1PGR1_9BACT</name>
<evidence type="ECO:0000259" key="4">
    <source>
        <dbReference type="PROSITE" id="PS50123"/>
    </source>
</evidence>
<proteinExistence type="predicted"/>
<keyword evidence="2 5" id="KW-0808">Transferase</keyword>
<evidence type="ECO:0000256" key="2">
    <source>
        <dbReference type="ARBA" id="ARBA00022679"/>
    </source>
</evidence>
<dbReference type="Proteomes" id="UP000055590">
    <property type="component" value="Chromosome"/>
</dbReference>
<keyword evidence="1 5" id="KW-0489">Methyltransferase</keyword>
<dbReference type="Pfam" id="PF01739">
    <property type="entry name" value="CheR"/>
    <property type="match status" value="1"/>
</dbReference>
<dbReference type="PRINTS" id="PR00996">
    <property type="entry name" value="CHERMTFRASE"/>
</dbReference>
<dbReference type="Gene3D" id="3.40.50.150">
    <property type="entry name" value="Vaccinia Virus protein VP39"/>
    <property type="match status" value="1"/>
</dbReference>
<dbReference type="KEGG" id="vin:AKJ08_3095"/>
<dbReference type="SMART" id="SM00138">
    <property type="entry name" value="MeTrc"/>
    <property type="match status" value="1"/>
</dbReference>
<dbReference type="PANTHER" id="PTHR24422:SF19">
    <property type="entry name" value="CHEMOTAXIS PROTEIN METHYLTRANSFERASE"/>
    <property type="match status" value="1"/>
</dbReference>
<dbReference type="GO" id="GO:0032259">
    <property type="term" value="P:methylation"/>
    <property type="evidence" value="ECO:0007669"/>
    <property type="project" value="UniProtKB-KW"/>
</dbReference>
<evidence type="ECO:0000313" key="6">
    <source>
        <dbReference type="Proteomes" id="UP000055590"/>
    </source>
</evidence>
<dbReference type="GO" id="GO:0008757">
    <property type="term" value="F:S-adenosylmethionine-dependent methyltransferase activity"/>
    <property type="evidence" value="ECO:0007669"/>
    <property type="project" value="InterPro"/>
</dbReference>
<evidence type="ECO:0000256" key="3">
    <source>
        <dbReference type="ARBA" id="ARBA00022691"/>
    </source>
</evidence>
<gene>
    <name evidence="5" type="ORF">AKJ08_3095</name>
</gene>
<dbReference type="CDD" id="cd02440">
    <property type="entry name" value="AdoMet_MTases"/>
    <property type="match status" value="1"/>
</dbReference>
<feature type="domain" description="CheR-type methyltransferase" evidence="4">
    <location>
        <begin position="29"/>
        <end position="264"/>
    </location>
</feature>
<evidence type="ECO:0000256" key="1">
    <source>
        <dbReference type="ARBA" id="ARBA00022603"/>
    </source>
</evidence>
<sequence>MTQRRSAHDGIAPTSDRATVAFLQWALPRIGLRWGGYRKVRGTVRKRLVRRLRALGLPNLSAYRAHLDAHPDEWGIFETMCRIPISRFYRDRAVFERLLHEVLPALASAAAREKRSSVRIWSAGCASGEEPYTIAILWHLAMEPARPALDLLATDVSEEMIARAERGIYRESSLRELPMRLRERAFVREPSGQMRVREELRRGIVFRREDLRASMPEGPFDLILCRNLAFTYFDEPTQLRIAKDLVARLRSGAALVVGSHEALPADLPEVVRRAPSIYERRPLGAP</sequence>
<dbReference type="InterPro" id="IPR050903">
    <property type="entry name" value="Bact_Chemotaxis_MeTrfase"/>
</dbReference>
<keyword evidence="3" id="KW-0949">S-adenosyl-L-methionine</keyword>
<protein>
    <submittedName>
        <fullName evidence="5">Chemotaxis protein methyltransferase CheR</fullName>
    </submittedName>
</protein>
<reference evidence="5 6" key="1">
    <citation type="submission" date="2015-08" db="EMBL/GenBank/DDBJ databases">
        <authorList>
            <person name="Babu N.S."/>
            <person name="Beckwith C.J."/>
            <person name="Beseler K.G."/>
            <person name="Brison A."/>
            <person name="Carone J.V."/>
            <person name="Caskin T.P."/>
            <person name="Diamond M."/>
            <person name="Durham M.E."/>
            <person name="Foxe J.M."/>
            <person name="Go M."/>
            <person name="Henderson B.A."/>
            <person name="Jones I.B."/>
            <person name="McGettigan J.A."/>
            <person name="Micheletti S.J."/>
            <person name="Nasrallah M.E."/>
            <person name="Ortiz D."/>
            <person name="Piller C.R."/>
            <person name="Privatt S.R."/>
            <person name="Schneider S.L."/>
            <person name="Sharp S."/>
            <person name="Smith T.C."/>
            <person name="Stanton J.D."/>
            <person name="Ullery H.E."/>
            <person name="Wilson R.J."/>
            <person name="Serrano M.G."/>
            <person name="Buck G."/>
            <person name="Lee V."/>
            <person name="Wang Y."/>
            <person name="Carvalho R."/>
            <person name="Voegtly L."/>
            <person name="Shi R."/>
            <person name="Duckworth R."/>
            <person name="Johnson A."/>
            <person name="Loviza R."/>
            <person name="Walstead R."/>
            <person name="Shah Z."/>
            <person name="Kiflezghi M."/>
            <person name="Wade K."/>
            <person name="Ball S.L."/>
            <person name="Bradley K.W."/>
            <person name="Asai D.J."/>
            <person name="Bowman C.A."/>
            <person name="Russell D.A."/>
            <person name="Pope W.H."/>
            <person name="Jacobs-Sera D."/>
            <person name="Hendrix R.W."/>
            <person name="Hatfull G.F."/>
        </authorList>
    </citation>
    <scope>NUCLEOTIDE SEQUENCE [LARGE SCALE GENOMIC DNA]</scope>
    <source>
        <strain evidence="5 6">DSM 27710</strain>
    </source>
</reference>
<dbReference type="InterPro" id="IPR029063">
    <property type="entry name" value="SAM-dependent_MTases_sf"/>
</dbReference>
<dbReference type="AlphaFoldDB" id="A0A0K1PGR1"/>
<dbReference type="RefSeq" id="WP_050726842.1">
    <property type="nucleotide sequence ID" value="NZ_CP012332.1"/>
</dbReference>